<dbReference type="Gene3D" id="1.10.238.20">
    <property type="entry name" value="Pheromone/general odorant binding protein domain"/>
    <property type="match status" value="1"/>
</dbReference>
<feature type="region of interest" description="Disordered" evidence="1">
    <location>
        <begin position="141"/>
        <end position="165"/>
    </location>
</feature>
<evidence type="ECO:0000313" key="5">
    <source>
        <dbReference type="Proteomes" id="UP000494165"/>
    </source>
</evidence>
<feature type="chain" id="PRO_5035880330" description="C-type lectin domain-containing protein" evidence="2">
    <location>
        <begin position="23"/>
        <end position="1036"/>
    </location>
</feature>
<dbReference type="PROSITE" id="PS50041">
    <property type="entry name" value="C_TYPE_LECTIN_2"/>
    <property type="match status" value="3"/>
</dbReference>
<gene>
    <name evidence="4" type="ORF">CLODIP_2_CD11128</name>
</gene>
<dbReference type="AlphaFoldDB" id="A0A8S1E3R8"/>
<organism evidence="4 5">
    <name type="scientific">Cloeon dipterum</name>
    <dbReference type="NCBI Taxonomy" id="197152"/>
    <lineage>
        <taxon>Eukaryota</taxon>
        <taxon>Metazoa</taxon>
        <taxon>Ecdysozoa</taxon>
        <taxon>Arthropoda</taxon>
        <taxon>Hexapoda</taxon>
        <taxon>Insecta</taxon>
        <taxon>Pterygota</taxon>
        <taxon>Palaeoptera</taxon>
        <taxon>Ephemeroptera</taxon>
        <taxon>Pisciforma</taxon>
        <taxon>Baetidae</taxon>
        <taxon>Cloeon</taxon>
    </lineage>
</organism>
<comment type="caution">
    <text evidence="4">The sequence shown here is derived from an EMBL/GenBank/DDBJ whole genome shotgun (WGS) entry which is preliminary data.</text>
</comment>
<evidence type="ECO:0000313" key="4">
    <source>
        <dbReference type="EMBL" id="CAB3388242.1"/>
    </source>
</evidence>
<dbReference type="InterPro" id="IPR001304">
    <property type="entry name" value="C-type_lectin-like"/>
</dbReference>
<feature type="signal peptide" evidence="2">
    <location>
        <begin position="1"/>
        <end position="22"/>
    </location>
</feature>
<accession>A0A8S1E3R8</accession>
<dbReference type="InterPro" id="IPR036728">
    <property type="entry name" value="PBP_GOBP_sf"/>
</dbReference>
<dbReference type="SUPFAM" id="SSF56436">
    <property type="entry name" value="C-type lectin-like"/>
    <property type="match status" value="3"/>
</dbReference>
<dbReference type="InterPro" id="IPR006170">
    <property type="entry name" value="PBP/GOBP"/>
</dbReference>
<dbReference type="OrthoDB" id="6340082at2759"/>
<dbReference type="Proteomes" id="UP000494165">
    <property type="component" value="Unassembled WGS sequence"/>
</dbReference>
<dbReference type="SMART" id="SM00034">
    <property type="entry name" value="CLECT"/>
    <property type="match status" value="3"/>
</dbReference>
<feature type="domain" description="C-type lectin" evidence="3">
    <location>
        <begin position="265"/>
        <end position="387"/>
    </location>
</feature>
<evidence type="ECO:0000256" key="2">
    <source>
        <dbReference type="SAM" id="SignalP"/>
    </source>
</evidence>
<keyword evidence="2" id="KW-0732">Signal</keyword>
<feature type="compositionally biased region" description="Low complexity" evidence="1">
    <location>
        <begin position="152"/>
        <end position="165"/>
    </location>
</feature>
<reference evidence="4 5" key="1">
    <citation type="submission" date="2020-04" db="EMBL/GenBank/DDBJ databases">
        <authorList>
            <person name="Alioto T."/>
            <person name="Alioto T."/>
            <person name="Gomez Garrido J."/>
        </authorList>
    </citation>
    <scope>NUCLEOTIDE SEQUENCE [LARGE SCALE GENOMIC DNA]</scope>
</reference>
<evidence type="ECO:0000259" key="3">
    <source>
        <dbReference type="PROSITE" id="PS50041"/>
    </source>
</evidence>
<evidence type="ECO:0000256" key="1">
    <source>
        <dbReference type="SAM" id="MobiDB-lite"/>
    </source>
</evidence>
<feature type="region of interest" description="Disordered" evidence="1">
    <location>
        <begin position="187"/>
        <end position="222"/>
    </location>
</feature>
<keyword evidence="5" id="KW-1185">Reference proteome</keyword>
<dbReference type="SUPFAM" id="SSF47565">
    <property type="entry name" value="Insect pheromone/odorant-binding proteins"/>
    <property type="match status" value="1"/>
</dbReference>
<dbReference type="CDD" id="cd23992">
    <property type="entry name" value="PBP_GOBP"/>
    <property type="match status" value="1"/>
</dbReference>
<dbReference type="EMBL" id="CADEPI010000723">
    <property type="protein sequence ID" value="CAB3388242.1"/>
    <property type="molecule type" value="Genomic_DNA"/>
</dbReference>
<proteinExistence type="predicted"/>
<feature type="compositionally biased region" description="Polar residues" evidence="1">
    <location>
        <begin position="141"/>
        <end position="151"/>
    </location>
</feature>
<dbReference type="Pfam" id="PF01395">
    <property type="entry name" value="PBP_GOBP"/>
    <property type="match status" value="1"/>
</dbReference>
<name>A0A8S1E3R8_9INSE</name>
<dbReference type="CDD" id="cd00037">
    <property type="entry name" value="CLECT"/>
    <property type="match status" value="3"/>
</dbReference>
<feature type="domain" description="C-type lectin" evidence="3">
    <location>
        <begin position="421"/>
        <end position="552"/>
    </location>
</feature>
<dbReference type="InterPro" id="IPR016186">
    <property type="entry name" value="C-type_lectin-like/link_sf"/>
</dbReference>
<dbReference type="GO" id="GO:0005549">
    <property type="term" value="F:odorant binding"/>
    <property type="evidence" value="ECO:0007669"/>
    <property type="project" value="InterPro"/>
</dbReference>
<sequence length="1036" mass="114181">MNFGYWTLLVIVSLQAIGHAKNQKNKIKSIKITIMKQISDPINIPKIRVQKHSRRYHIITCCGFKKCLPSANVTVKKTAPTSATTSVLTTTAPTAAITGSSAGESSSAAPTEAIMAASHDSSASPLDVTIVPITDHKTDVTNKATETVQDGTESPTPSTDAAPPSTQVIQDVTTAIDGISSKVVTPTISSTSTTSKPTVTTTAARTTATTTRTTTTTSTTTTTTTTPIPCSLSCAAYNSFLANNPTPGTTQTNGTKKKSNCGMEYFVSNSSATRNEAALRCKALNMTLLTVTSLEGLECMNNFEAKTFWTSGSNEDENCNVEKKYAWCSTGFNMSGNVMESQKLWLSPNNTILSPTERCLAVSLSTNSSKRGLVHRKCDESLPFICQYSVDCPKLCVRDDSLFDSAGNLKDKKSYGFWVDVGIYTYLLGNKPMTWLDNYRQCCALGMEALNIDNAAEQKGLTTMTGRANKDNWTANFNYWTSGTWKGSPLNQWSWCEPNGPTVFSKGLIWENLQPDNKGGNESCVHFRFTLNTTGTIMTDRNCTNKYIFACKSALKTTPKPCVASCQIASCEKNYSLFAFDYSTRLYNLQNYFSYGNWYDGCGRNFLIYTSKLSNWIAARDRCCAIGLTLASMESAGKSSCFSRIVSKYAPTTYGDFWLSGTDLGCDSNFRWCTLSRDFVAPEVKWKEGHPKPGLDCVYLEVRNGSVLLATDDCAQNKSFLCEVRKKGTFGRAMQTECAETWDITIEQIDLLMNVSAFLTATISLNLKCFLKCVGVEIGMFGIGGLEALATLRQIELVSQDEPVKLETGFVAYDQCSGIKSDDECVIAHETYKCGQEKAPDLVSKIITSNYDNNTMLHPPTPCVPVRRTCWFSNSAPCVKNQTAIDLTNNYTWEYRSGSFTTVDNRTFYKSDVYITHYEAYTRCCELGMYLLEPQTKADFELIDLKFGRFALTLVGDTEFINQTHEVWCRSRTVLPDSLFDAASRYQCGPSFLGMETTLFHGNPLYINGKVPATGGVYPAVSEVTSQLQRYICEKI</sequence>
<feature type="domain" description="C-type lectin" evidence="3">
    <location>
        <begin position="603"/>
        <end position="723"/>
    </location>
</feature>
<dbReference type="Gene3D" id="3.10.100.10">
    <property type="entry name" value="Mannose-Binding Protein A, subunit A"/>
    <property type="match status" value="3"/>
</dbReference>
<dbReference type="InterPro" id="IPR016187">
    <property type="entry name" value="CTDL_fold"/>
</dbReference>
<protein>
    <recommendedName>
        <fullName evidence="3">C-type lectin domain-containing protein</fullName>
    </recommendedName>
</protein>